<dbReference type="OrthoDB" id="27092at2"/>
<dbReference type="STRING" id="1122189.SAMN02745165_03029"/>
<dbReference type="SUPFAM" id="SSF53474">
    <property type="entry name" value="alpha/beta-Hydrolases"/>
    <property type="match status" value="1"/>
</dbReference>
<dbReference type="InterPro" id="IPR000073">
    <property type="entry name" value="AB_hydrolase_1"/>
</dbReference>
<dbReference type="EMBL" id="FQZT01000014">
    <property type="protein sequence ID" value="SHJ72909.1"/>
    <property type="molecule type" value="Genomic_DNA"/>
</dbReference>
<dbReference type="GO" id="GO:0003824">
    <property type="term" value="F:catalytic activity"/>
    <property type="evidence" value="ECO:0007669"/>
    <property type="project" value="InterPro"/>
</dbReference>
<dbReference type="InterPro" id="IPR029058">
    <property type="entry name" value="AB_hydrolase_fold"/>
</dbReference>
<name>A0A1M6LNY8_MALRU</name>
<dbReference type="RefSeq" id="WP_072909578.1">
    <property type="nucleotide sequence ID" value="NZ_FQZT01000014.1"/>
</dbReference>
<evidence type="ECO:0000259" key="1">
    <source>
        <dbReference type="Pfam" id="PF12697"/>
    </source>
</evidence>
<accession>A0A1M6LNY8</accession>
<dbReference type="InterPro" id="IPR000639">
    <property type="entry name" value="Epox_hydrolase-like"/>
</dbReference>
<dbReference type="PANTHER" id="PTHR43798">
    <property type="entry name" value="MONOACYLGLYCEROL LIPASE"/>
    <property type="match status" value="1"/>
</dbReference>
<reference evidence="2 3" key="1">
    <citation type="submission" date="2016-11" db="EMBL/GenBank/DDBJ databases">
        <authorList>
            <person name="Jaros S."/>
            <person name="Januszkiewicz K."/>
            <person name="Wedrychowicz H."/>
        </authorList>
    </citation>
    <scope>NUCLEOTIDE SEQUENCE [LARGE SCALE GENOMIC DNA]</scope>
    <source>
        <strain evidence="2 3">DSM 5091</strain>
    </source>
</reference>
<gene>
    <name evidence="2" type="ORF">SAMN02745165_03029</name>
</gene>
<evidence type="ECO:0000313" key="3">
    <source>
        <dbReference type="Proteomes" id="UP000184171"/>
    </source>
</evidence>
<dbReference type="AlphaFoldDB" id="A0A1M6LNY8"/>
<proteinExistence type="predicted"/>
<dbReference type="Pfam" id="PF12697">
    <property type="entry name" value="Abhydrolase_6"/>
    <property type="match status" value="1"/>
</dbReference>
<dbReference type="PRINTS" id="PR00111">
    <property type="entry name" value="ABHYDROLASE"/>
</dbReference>
<dbReference type="Gene3D" id="3.40.50.1820">
    <property type="entry name" value="alpha/beta hydrolase"/>
    <property type="match status" value="1"/>
</dbReference>
<keyword evidence="3" id="KW-1185">Reference proteome</keyword>
<sequence length="285" mass="31552">MRATINGVQIGYDDYGQGPTVLFIHDCPLNRRMWQPQVEPLVNAGYRVVLVDLRGFGESELESEEVAIHTYSADIVGLLNYLGIGRAVVCGLALGGTVLFDLMENYPKRIAGACLATSRPVSDDIQETAKRTELISALQSGKEDQVKEEMFCMLIAGQEKSLPATIKDEVRGWIKGLKGKTLDVALKAIGQRKDYTPLLKGVKIPTLLVGADQDPITHHNHTDLMAEQLPNCYKAVKLSGGHFVNMERAAEFNALFLEFLENLSPKRKMLVDVDEEEEIDFCAVM</sequence>
<protein>
    <submittedName>
        <fullName evidence="2">Pimeloyl-ACP methyl ester carboxylesterase</fullName>
    </submittedName>
</protein>
<organism evidence="2 3">
    <name type="scientific">Malonomonas rubra DSM 5091</name>
    <dbReference type="NCBI Taxonomy" id="1122189"/>
    <lineage>
        <taxon>Bacteria</taxon>
        <taxon>Pseudomonadati</taxon>
        <taxon>Thermodesulfobacteriota</taxon>
        <taxon>Desulfuromonadia</taxon>
        <taxon>Desulfuromonadales</taxon>
        <taxon>Geopsychrobacteraceae</taxon>
        <taxon>Malonomonas</taxon>
    </lineage>
</organism>
<feature type="domain" description="AB hydrolase-1" evidence="1">
    <location>
        <begin position="21"/>
        <end position="254"/>
    </location>
</feature>
<dbReference type="Proteomes" id="UP000184171">
    <property type="component" value="Unassembled WGS sequence"/>
</dbReference>
<dbReference type="PRINTS" id="PR00412">
    <property type="entry name" value="EPOXHYDRLASE"/>
</dbReference>
<evidence type="ECO:0000313" key="2">
    <source>
        <dbReference type="EMBL" id="SHJ72909.1"/>
    </source>
</evidence>
<dbReference type="InterPro" id="IPR050266">
    <property type="entry name" value="AB_hydrolase_sf"/>
</dbReference>